<dbReference type="FunFam" id="2.10.25.10:FF:000368">
    <property type="entry name" value="Delta-like 3 (Drosophila), isoform CRA_b"/>
    <property type="match status" value="1"/>
</dbReference>
<dbReference type="InterPro" id="IPR000742">
    <property type="entry name" value="EGF"/>
</dbReference>
<evidence type="ECO:0000256" key="11">
    <source>
        <dbReference type="ARBA" id="ARBA00023136"/>
    </source>
</evidence>
<gene>
    <name evidence="16" type="ORF">D4764_0179060</name>
</gene>
<dbReference type="Pfam" id="PF00008">
    <property type="entry name" value="EGF"/>
    <property type="match status" value="2"/>
</dbReference>
<dbReference type="AlphaFoldDB" id="A0A5C6MEF3"/>
<dbReference type="PROSITE" id="PS00010">
    <property type="entry name" value="ASX_HYDROXYL"/>
    <property type="match status" value="1"/>
</dbReference>
<evidence type="ECO:0000256" key="7">
    <source>
        <dbReference type="ARBA" id="ARBA00022782"/>
    </source>
</evidence>
<feature type="disulfide bond" evidence="14">
    <location>
        <begin position="74"/>
        <end position="83"/>
    </location>
</feature>
<name>A0A5C6MEF3_9TELE</name>
<dbReference type="PROSITE" id="PS01187">
    <property type="entry name" value="EGF_CA"/>
    <property type="match status" value="1"/>
</dbReference>
<dbReference type="InterPro" id="IPR001881">
    <property type="entry name" value="EGF-like_Ca-bd_dom"/>
</dbReference>
<accession>A0A5C6MEF3</accession>
<feature type="domain" description="EGF-like" evidence="15">
    <location>
        <begin position="48"/>
        <end position="84"/>
    </location>
</feature>
<keyword evidence="12 14" id="KW-1015">Disulfide bond</keyword>
<evidence type="ECO:0000256" key="4">
    <source>
        <dbReference type="ARBA" id="ARBA00022692"/>
    </source>
</evidence>
<dbReference type="GO" id="GO:0030154">
    <property type="term" value="P:cell differentiation"/>
    <property type="evidence" value="ECO:0007669"/>
    <property type="project" value="UniProtKB-KW"/>
</dbReference>
<dbReference type="GO" id="GO:0005509">
    <property type="term" value="F:calcium ion binding"/>
    <property type="evidence" value="ECO:0007669"/>
    <property type="project" value="InterPro"/>
</dbReference>
<evidence type="ECO:0000256" key="10">
    <source>
        <dbReference type="ARBA" id="ARBA00022989"/>
    </source>
</evidence>
<dbReference type="GO" id="GO:0016020">
    <property type="term" value="C:membrane"/>
    <property type="evidence" value="ECO:0007669"/>
    <property type="project" value="UniProtKB-SubCell"/>
</dbReference>
<dbReference type="InterPro" id="IPR000152">
    <property type="entry name" value="EGF-type_Asp/Asn_hydroxyl_site"/>
</dbReference>
<dbReference type="PROSITE" id="PS00022">
    <property type="entry name" value="EGF_1"/>
    <property type="match status" value="2"/>
</dbReference>
<dbReference type="GO" id="GO:0007219">
    <property type="term" value="P:Notch signaling pathway"/>
    <property type="evidence" value="ECO:0007669"/>
    <property type="project" value="UniProtKB-KW"/>
</dbReference>
<dbReference type="CDD" id="cd00054">
    <property type="entry name" value="EGF_CA"/>
    <property type="match status" value="2"/>
</dbReference>
<sequence length="264" mass="28515">MPQRFWLSSARLLTRPAPLSAGGQCLDLGKRLTCRCPPGFAGAHCETNVDDCASSPCRNAGTCVDGINNFTCTCTLGFTGRDCSLRTSACDSFPCHNGGTCYAHFSGPVSVAFGLVTLALLLCASVHIMHHLHRGRVLTAMSTHAGSRQEKESFLVPGGRLKVSNKDAEMVERGGASAAMFKNKMADCNLAKEEHLTKNKFDFKHPSVVVPPLSFARDSLYQPVFIIPEKMEQCVFATEHFLSGDDITADGAVTPDPFLALQTW</sequence>
<evidence type="ECO:0000256" key="1">
    <source>
        <dbReference type="ARBA" id="ARBA00004479"/>
    </source>
</evidence>
<dbReference type="Proteomes" id="UP000324091">
    <property type="component" value="Unassembled WGS sequence"/>
</dbReference>
<evidence type="ECO:0000259" key="15">
    <source>
        <dbReference type="PROSITE" id="PS50026"/>
    </source>
</evidence>
<dbReference type="SMART" id="SM00181">
    <property type="entry name" value="EGF"/>
    <property type="match status" value="2"/>
</dbReference>
<dbReference type="PROSITE" id="PS01186">
    <property type="entry name" value="EGF_2"/>
    <property type="match status" value="2"/>
</dbReference>
<dbReference type="Gene3D" id="2.10.25.10">
    <property type="entry name" value="Laminin"/>
    <property type="match status" value="2"/>
</dbReference>
<feature type="disulfide bond" evidence="14">
    <location>
        <begin position="36"/>
        <end position="45"/>
    </location>
</feature>
<comment type="subcellular location">
    <subcellularLocation>
        <location evidence="1">Membrane</location>
        <topology evidence="1">Single-pass type I membrane protein</topology>
    </subcellularLocation>
</comment>
<keyword evidence="3 14" id="KW-0245">EGF-like domain</keyword>
<feature type="domain" description="EGF-like" evidence="15">
    <location>
        <begin position="11"/>
        <end position="46"/>
    </location>
</feature>
<organism evidence="16 17">
    <name type="scientific">Takifugu flavidus</name>
    <name type="common">sansaifugu</name>
    <dbReference type="NCBI Taxonomy" id="433684"/>
    <lineage>
        <taxon>Eukaryota</taxon>
        <taxon>Metazoa</taxon>
        <taxon>Chordata</taxon>
        <taxon>Craniata</taxon>
        <taxon>Vertebrata</taxon>
        <taxon>Euteleostomi</taxon>
        <taxon>Actinopterygii</taxon>
        <taxon>Neopterygii</taxon>
        <taxon>Teleostei</taxon>
        <taxon>Neoteleostei</taxon>
        <taxon>Acanthomorphata</taxon>
        <taxon>Eupercaria</taxon>
        <taxon>Tetraodontiformes</taxon>
        <taxon>Tetradontoidea</taxon>
        <taxon>Tetraodontidae</taxon>
        <taxon>Takifugu</taxon>
    </lineage>
</organism>
<protein>
    <submittedName>
        <fullName evidence="16">Delta-like protein C</fullName>
    </submittedName>
</protein>
<comment type="caution">
    <text evidence="16">The sequence shown here is derived from an EMBL/GenBank/DDBJ whole genome shotgun (WGS) entry which is preliminary data.</text>
</comment>
<keyword evidence="2" id="KW-0217">Developmental protein</keyword>
<evidence type="ECO:0000256" key="14">
    <source>
        <dbReference type="PROSITE-ProRule" id="PRU00076"/>
    </source>
</evidence>
<reference evidence="16 17" key="1">
    <citation type="submission" date="2019-04" db="EMBL/GenBank/DDBJ databases">
        <title>Chromosome genome assembly for Takifugu flavidus.</title>
        <authorList>
            <person name="Xiao S."/>
        </authorList>
    </citation>
    <scope>NUCLEOTIDE SEQUENCE [LARGE SCALE GENOMIC DNA]</scope>
    <source>
        <strain evidence="16">HTHZ2018</strain>
        <tissue evidence="16">Muscle</tissue>
    </source>
</reference>
<keyword evidence="17" id="KW-1185">Reference proteome</keyword>
<evidence type="ECO:0000256" key="2">
    <source>
        <dbReference type="ARBA" id="ARBA00022473"/>
    </source>
</evidence>
<evidence type="ECO:0000256" key="13">
    <source>
        <dbReference type="ARBA" id="ARBA00023180"/>
    </source>
</evidence>
<evidence type="ECO:0000256" key="6">
    <source>
        <dbReference type="ARBA" id="ARBA00022737"/>
    </source>
</evidence>
<keyword evidence="7" id="KW-0221">Differentiation</keyword>
<keyword evidence="6" id="KW-0677">Repeat</keyword>
<proteinExistence type="predicted"/>
<evidence type="ECO:0000256" key="12">
    <source>
        <dbReference type="ARBA" id="ARBA00023157"/>
    </source>
</evidence>
<dbReference type="PANTHER" id="PTHR24049">
    <property type="entry name" value="CRUMBS FAMILY MEMBER"/>
    <property type="match status" value="1"/>
</dbReference>
<evidence type="ECO:0000256" key="3">
    <source>
        <dbReference type="ARBA" id="ARBA00022536"/>
    </source>
</evidence>
<dbReference type="EMBL" id="RHFK02000632">
    <property type="protein sequence ID" value="TWW53574.1"/>
    <property type="molecule type" value="Genomic_DNA"/>
</dbReference>
<evidence type="ECO:0000313" key="16">
    <source>
        <dbReference type="EMBL" id="TWW53574.1"/>
    </source>
</evidence>
<keyword evidence="5" id="KW-0732">Signal</keyword>
<keyword evidence="4" id="KW-0812">Transmembrane</keyword>
<dbReference type="PRINTS" id="PR00010">
    <property type="entry name" value="EGFBLOOD"/>
</dbReference>
<dbReference type="InterPro" id="IPR018097">
    <property type="entry name" value="EGF_Ca-bd_CS"/>
</dbReference>
<keyword evidence="11" id="KW-0472">Membrane</keyword>
<evidence type="ECO:0000256" key="9">
    <source>
        <dbReference type="ARBA" id="ARBA00022976"/>
    </source>
</evidence>
<keyword evidence="10" id="KW-1133">Transmembrane helix</keyword>
<dbReference type="FunFam" id="2.10.25.10:FF:000122">
    <property type="entry name" value="Protein crumbs homolog 2"/>
    <property type="match status" value="1"/>
</dbReference>
<keyword evidence="9" id="KW-0914">Notch signaling pathway</keyword>
<evidence type="ECO:0000313" key="17">
    <source>
        <dbReference type="Proteomes" id="UP000324091"/>
    </source>
</evidence>
<keyword evidence="8" id="KW-0832">Ubl conjugation</keyword>
<evidence type="ECO:0000256" key="5">
    <source>
        <dbReference type="ARBA" id="ARBA00022729"/>
    </source>
</evidence>
<comment type="caution">
    <text evidence="14">Lacks conserved residue(s) required for the propagation of feature annotation.</text>
</comment>
<evidence type="ECO:0000256" key="8">
    <source>
        <dbReference type="ARBA" id="ARBA00022843"/>
    </source>
</evidence>
<dbReference type="PROSITE" id="PS50026">
    <property type="entry name" value="EGF_3"/>
    <property type="match status" value="2"/>
</dbReference>
<dbReference type="SMART" id="SM00179">
    <property type="entry name" value="EGF_CA"/>
    <property type="match status" value="2"/>
</dbReference>
<dbReference type="InterPro" id="IPR051022">
    <property type="entry name" value="Notch_Cell-Fate_Det"/>
</dbReference>
<dbReference type="SUPFAM" id="SSF57196">
    <property type="entry name" value="EGF/Laminin"/>
    <property type="match status" value="2"/>
</dbReference>
<keyword evidence="13" id="KW-0325">Glycoprotein</keyword>